<feature type="domain" description="Ribonucleotide reductase large subunit C-terminal" evidence="2">
    <location>
        <begin position="11"/>
        <end position="95"/>
    </location>
</feature>
<evidence type="ECO:0000313" key="4">
    <source>
        <dbReference type="Proteomes" id="UP001152320"/>
    </source>
</evidence>
<dbReference type="GO" id="GO:0004748">
    <property type="term" value="F:ribonucleoside-diphosphate reductase activity, thioredoxin disulfide as acceptor"/>
    <property type="evidence" value="ECO:0007669"/>
    <property type="project" value="TreeGrafter"/>
</dbReference>
<evidence type="ECO:0000259" key="2">
    <source>
        <dbReference type="Pfam" id="PF02867"/>
    </source>
</evidence>
<organism evidence="3 4">
    <name type="scientific">Holothuria leucospilota</name>
    <name type="common">Black long sea cucumber</name>
    <name type="synonym">Mertensiothuria leucospilota</name>
    <dbReference type="NCBI Taxonomy" id="206669"/>
    <lineage>
        <taxon>Eukaryota</taxon>
        <taxon>Metazoa</taxon>
        <taxon>Echinodermata</taxon>
        <taxon>Eleutherozoa</taxon>
        <taxon>Echinozoa</taxon>
        <taxon>Holothuroidea</taxon>
        <taxon>Aspidochirotacea</taxon>
        <taxon>Aspidochirotida</taxon>
        <taxon>Holothuriidae</taxon>
        <taxon>Holothuria</taxon>
    </lineage>
</organism>
<name>A0A9Q1BS42_HOLLE</name>
<dbReference type="Gene3D" id="3.20.70.20">
    <property type="match status" value="1"/>
</dbReference>
<accession>A0A9Q1BS42</accession>
<sequence length="96" mass="11203">MGMLNKVPTKRAGNVRQGAVATYLPIWHADIFHRLDSRTAVGDGKDKTHNLFMGVMICDEFMQRVEDNRIWYTMCPSYAEKLTHLTGRELNEYYYN</sequence>
<dbReference type="InterPro" id="IPR000788">
    <property type="entry name" value="RNR_lg_C"/>
</dbReference>
<dbReference type="GO" id="GO:0005971">
    <property type="term" value="C:ribonucleoside-diphosphate reductase complex"/>
    <property type="evidence" value="ECO:0007669"/>
    <property type="project" value="TreeGrafter"/>
</dbReference>
<reference evidence="3" key="1">
    <citation type="submission" date="2021-10" db="EMBL/GenBank/DDBJ databases">
        <title>Tropical sea cucumber genome reveals ecological adaptation and Cuvierian tubules defense mechanism.</title>
        <authorList>
            <person name="Chen T."/>
        </authorList>
    </citation>
    <scope>NUCLEOTIDE SEQUENCE</scope>
    <source>
        <strain evidence="3">Nanhai2018</strain>
        <tissue evidence="3">Muscle</tissue>
    </source>
</reference>
<gene>
    <name evidence="3" type="ORF">HOLleu_25181</name>
</gene>
<keyword evidence="4" id="KW-1185">Reference proteome</keyword>
<dbReference type="Proteomes" id="UP001152320">
    <property type="component" value="Chromosome 12"/>
</dbReference>
<comment type="caution">
    <text evidence="3">The sequence shown here is derived from an EMBL/GenBank/DDBJ whole genome shotgun (WGS) entry which is preliminary data.</text>
</comment>
<dbReference type="GO" id="GO:0005524">
    <property type="term" value="F:ATP binding"/>
    <property type="evidence" value="ECO:0007669"/>
    <property type="project" value="TreeGrafter"/>
</dbReference>
<evidence type="ECO:0000256" key="1">
    <source>
        <dbReference type="ARBA" id="ARBA00010406"/>
    </source>
</evidence>
<evidence type="ECO:0000313" key="3">
    <source>
        <dbReference type="EMBL" id="KAJ8031847.1"/>
    </source>
</evidence>
<proteinExistence type="inferred from homology"/>
<dbReference type="GO" id="GO:0009263">
    <property type="term" value="P:deoxyribonucleotide biosynthetic process"/>
    <property type="evidence" value="ECO:0007669"/>
    <property type="project" value="TreeGrafter"/>
</dbReference>
<comment type="similarity">
    <text evidence="1">Belongs to the ribonucleoside diphosphate reductase large chain family.</text>
</comment>
<dbReference type="SUPFAM" id="SSF51998">
    <property type="entry name" value="PFL-like glycyl radical enzymes"/>
    <property type="match status" value="1"/>
</dbReference>
<dbReference type="Pfam" id="PF02867">
    <property type="entry name" value="Ribonuc_red_lgC"/>
    <property type="match status" value="1"/>
</dbReference>
<dbReference type="InterPro" id="IPR039718">
    <property type="entry name" value="Rrm1"/>
</dbReference>
<dbReference type="PANTHER" id="PTHR11573">
    <property type="entry name" value="RIBONUCLEOSIDE-DIPHOSPHATE REDUCTASE LARGE CHAIN"/>
    <property type="match status" value="1"/>
</dbReference>
<dbReference type="EMBL" id="JAIZAY010000012">
    <property type="protein sequence ID" value="KAJ8031847.1"/>
    <property type="molecule type" value="Genomic_DNA"/>
</dbReference>
<dbReference type="AlphaFoldDB" id="A0A9Q1BS42"/>
<dbReference type="PANTHER" id="PTHR11573:SF6">
    <property type="entry name" value="RIBONUCLEOSIDE-DIPHOSPHATE REDUCTASE LARGE SUBUNIT"/>
    <property type="match status" value="1"/>
</dbReference>
<protein>
    <submittedName>
        <fullName evidence="3">Ribonucleoside-diphosphate reductase large subunit</fullName>
    </submittedName>
</protein>